<feature type="compositionally biased region" description="Basic and acidic residues" evidence="1">
    <location>
        <begin position="52"/>
        <end position="61"/>
    </location>
</feature>
<name>A0A3N2PZE9_SODAK</name>
<dbReference type="GeneID" id="39580080"/>
<evidence type="ECO:0000313" key="3">
    <source>
        <dbReference type="Proteomes" id="UP000272025"/>
    </source>
</evidence>
<dbReference type="RefSeq" id="XP_028467706.1">
    <property type="nucleotide sequence ID" value="XM_028611602.1"/>
</dbReference>
<reference evidence="2 3" key="1">
    <citation type="journal article" date="2018" name="Mol. Ecol.">
        <title>The obligate alkalophilic soda-lake fungus Sodiomyces alkalinus has shifted to a protein diet.</title>
        <authorList>
            <person name="Grum-Grzhimaylo A.A."/>
            <person name="Falkoski D.L."/>
            <person name="van den Heuvel J."/>
            <person name="Valero-Jimenez C.A."/>
            <person name="Min B."/>
            <person name="Choi I.G."/>
            <person name="Lipzen A."/>
            <person name="Daum C.G."/>
            <person name="Aanen D.K."/>
            <person name="Tsang A."/>
            <person name="Henrissat B."/>
            <person name="Bilanenko E.N."/>
            <person name="de Vries R.P."/>
            <person name="van Kan J.A.L."/>
            <person name="Grigoriev I.V."/>
            <person name="Debets A.J.M."/>
        </authorList>
    </citation>
    <scope>NUCLEOTIDE SEQUENCE [LARGE SCALE GENOMIC DNA]</scope>
    <source>
        <strain evidence="2 3">F11</strain>
    </source>
</reference>
<proteinExistence type="predicted"/>
<feature type="region of interest" description="Disordered" evidence="1">
    <location>
        <begin position="1"/>
        <end position="61"/>
    </location>
</feature>
<dbReference type="AlphaFoldDB" id="A0A3N2PZE9"/>
<evidence type="ECO:0000313" key="2">
    <source>
        <dbReference type="EMBL" id="ROT39900.1"/>
    </source>
</evidence>
<protein>
    <submittedName>
        <fullName evidence="2">Uncharacterized protein</fullName>
    </submittedName>
</protein>
<feature type="compositionally biased region" description="Basic residues" evidence="1">
    <location>
        <begin position="42"/>
        <end position="51"/>
    </location>
</feature>
<keyword evidence="3" id="KW-1185">Reference proteome</keyword>
<evidence type="ECO:0000256" key="1">
    <source>
        <dbReference type="SAM" id="MobiDB-lite"/>
    </source>
</evidence>
<organism evidence="2 3">
    <name type="scientific">Sodiomyces alkalinus (strain CBS 110278 / VKM F-3762 / F11)</name>
    <name type="common">Alkaliphilic filamentous fungus</name>
    <dbReference type="NCBI Taxonomy" id="1314773"/>
    <lineage>
        <taxon>Eukaryota</taxon>
        <taxon>Fungi</taxon>
        <taxon>Dikarya</taxon>
        <taxon>Ascomycota</taxon>
        <taxon>Pezizomycotina</taxon>
        <taxon>Sordariomycetes</taxon>
        <taxon>Hypocreomycetidae</taxon>
        <taxon>Glomerellales</taxon>
        <taxon>Plectosphaerellaceae</taxon>
        <taxon>Sodiomyces</taxon>
    </lineage>
</organism>
<dbReference type="OrthoDB" id="4840622at2759"/>
<accession>A0A3N2PZE9</accession>
<gene>
    <name evidence="2" type="ORF">SODALDRAFT_332040</name>
</gene>
<feature type="compositionally biased region" description="Polar residues" evidence="1">
    <location>
        <begin position="1"/>
        <end position="13"/>
    </location>
</feature>
<sequence length="61" mass="6802">MDKNGQQTGTVKGTRSDSKGNQPDPYVGIFDGLLPRIETRGQSKHPPKRVSKRQEHGSRQN</sequence>
<dbReference type="EMBL" id="ML119053">
    <property type="protein sequence ID" value="ROT39900.1"/>
    <property type="molecule type" value="Genomic_DNA"/>
</dbReference>
<dbReference type="Proteomes" id="UP000272025">
    <property type="component" value="Unassembled WGS sequence"/>
</dbReference>